<name>A0A1I3V9K4_9PSEU</name>
<keyword evidence="2" id="KW-1185">Reference proteome</keyword>
<sequence length="402" mass="43230">MTLSSDWPDATEVHAALAPADALLAERRALYRLAVEVCASAPCTRSDDQLDNPLFRFRVGEALAGRSTFDPTADDSLDDVITRLHAGPLRLDVATGAQAGDRLAGALSVVHAQSGIPGPPPRPLTEADGERHHRALTLVQAGLAKAAEVIPRLAADLVPHTGLLVVLDRDTSRGLVSASSRLFPGLILIDEPACAYDVAEALVHEGAHQKFFDLAITHDFLAEDLSRDRIFRPSWSGASWPVEQVVAAFHAYACLAQFAEEVVRRGETGLLGENSLLLSARARETEIGRWLLGAEDALEGDARWLLRTFLRAEGNPPEIPGETAPAGRYVLDPLVRLARMAATGRVLAARPGSPPQLHWLAQDAAEIVRRLEKEPLSADALAPEQAVALAHLVRSALVHRLP</sequence>
<evidence type="ECO:0000313" key="2">
    <source>
        <dbReference type="Proteomes" id="UP000199025"/>
    </source>
</evidence>
<reference evidence="1 2" key="1">
    <citation type="submission" date="2016-10" db="EMBL/GenBank/DDBJ databases">
        <authorList>
            <person name="de Groot N.N."/>
        </authorList>
    </citation>
    <scope>NUCLEOTIDE SEQUENCE [LARGE SCALE GENOMIC DNA]</scope>
    <source>
        <strain evidence="1 2">DSM 44468</strain>
    </source>
</reference>
<proteinExistence type="predicted"/>
<dbReference type="Proteomes" id="UP000199025">
    <property type="component" value="Unassembled WGS sequence"/>
</dbReference>
<dbReference type="InterPro" id="IPR026337">
    <property type="entry name" value="AKG_HExxH"/>
</dbReference>
<dbReference type="RefSeq" id="WP_177228760.1">
    <property type="nucleotide sequence ID" value="NZ_CBDRCA010000024.1"/>
</dbReference>
<accession>A0A1I3V9K4</accession>
<dbReference type="AlphaFoldDB" id="A0A1I3V9K4"/>
<dbReference type="EMBL" id="FORP01000010">
    <property type="protein sequence ID" value="SFJ90811.1"/>
    <property type="molecule type" value="Genomic_DNA"/>
</dbReference>
<organism evidence="1 2">
    <name type="scientific">Amycolatopsis sacchari</name>
    <dbReference type="NCBI Taxonomy" id="115433"/>
    <lineage>
        <taxon>Bacteria</taxon>
        <taxon>Bacillati</taxon>
        <taxon>Actinomycetota</taxon>
        <taxon>Actinomycetes</taxon>
        <taxon>Pseudonocardiales</taxon>
        <taxon>Pseudonocardiaceae</taxon>
        <taxon>Amycolatopsis</taxon>
    </lineage>
</organism>
<protein>
    <submittedName>
        <fullName evidence="1">HEXXH motif-containing protein</fullName>
    </submittedName>
</protein>
<gene>
    <name evidence="1" type="ORF">SAMN05421835_110161</name>
</gene>
<dbReference type="STRING" id="115433.SAMN05421835_110161"/>
<dbReference type="NCBIfam" id="TIGR04267">
    <property type="entry name" value="mod_HExxH"/>
    <property type="match status" value="1"/>
</dbReference>
<evidence type="ECO:0000313" key="1">
    <source>
        <dbReference type="EMBL" id="SFJ90811.1"/>
    </source>
</evidence>